<reference evidence="2" key="1">
    <citation type="journal article" date="2019" name="Int. J. Syst. Evol. Microbiol.">
        <title>The Global Catalogue of Microorganisms (GCM) 10K type strain sequencing project: providing services to taxonomists for standard genome sequencing and annotation.</title>
        <authorList>
            <consortium name="The Broad Institute Genomics Platform"/>
            <consortium name="The Broad Institute Genome Sequencing Center for Infectious Disease"/>
            <person name="Wu L."/>
            <person name="Ma J."/>
        </authorList>
    </citation>
    <scope>NUCLEOTIDE SEQUENCE [LARGE SCALE GENOMIC DNA]</scope>
    <source>
        <strain evidence="2">JCM 17805</strain>
    </source>
</reference>
<sequence>MSRVVVGAGKSGGSVSVFRRIDKAILPCDATAASLPLLQTDTDPPDNGIVAISRSFLVAACFHMHFSYL</sequence>
<organism evidence="1 2">
    <name type="scientific">Kistimonas scapharcae</name>
    <dbReference type="NCBI Taxonomy" id="1036133"/>
    <lineage>
        <taxon>Bacteria</taxon>
        <taxon>Pseudomonadati</taxon>
        <taxon>Pseudomonadota</taxon>
        <taxon>Gammaproteobacteria</taxon>
        <taxon>Oceanospirillales</taxon>
        <taxon>Endozoicomonadaceae</taxon>
        <taxon>Kistimonas</taxon>
    </lineage>
</organism>
<proteinExistence type="predicted"/>
<protein>
    <submittedName>
        <fullName evidence="1">Uncharacterized protein</fullName>
    </submittedName>
</protein>
<comment type="caution">
    <text evidence="1">The sequence shown here is derived from an EMBL/GenBank/DDBJ whole genome shotgun (WGS) entry which is preliminary data.</text>
</comment>
<accession>A0ABP8UYH0</accession>
<evidence type="ECO:0000313" key="1">
    <source>
        <dbReference type="EMBL" id="GAA4648179.1"/>
    </source>
</evidence>
<dbReference type="EMBL" id="BAABFL010000036">
    <property type="protein sequence ID" value="GAA4648179.1"/>
    <property type="molecule type" value="Genomic_DNA"/>
</dbReference>
<gene>
    <name evidence="1" type="ORF">GCM10023116_04450</name>
</gene>
<evidence type="ECO:0000313" key="2">
    <source>
        <dbReference type="Proteomes" id="UP001500604"/>
    </source>
</evidence>
<keyword evidence="2" id="KW-1185">Reference proteome</keyword>
<name>A0ABP8UYH0_9GAMM</name>
<dbReference type="Proteomes" id="UP001500604">
    <property type="component" value="Unassembled WGS sequence"/>
</dbReference>